<evidence type="ECO:0000313" key="8">
    <source>
        <dbReference type="EMBL" id="QPJ65398.1"/>
    </source>
</evidence>
<dbReference type="EMBL" id="CP048620">
    <property type="protein sequence ID" value="QPJ65398.1"/>
    <property type="molecule type" value="Genomic_DNA"/>
</dbReference>
<keyword evidence="6 7" id="KW-0472">Membrane</keyword>
<accession>A0A7T0C2P9</accession>
<protein>
    <submittedName>
        <fullName evidence="8">DoxX family protein</fullName>
    </submittedName>
</protein>
<evidence type="ECO:0000256" key="5">
    <source>
        <dbReference type="ARBA" id="ARBA00022989"/>
    </source>
</evidence>
<dbReference type="InterPro" id="IPR051907">
    <property type="entry name" value="DoxX-like_oxidoreductase"/>
</dbReference>
<dbReference type="PANTHER" id="PTHR33452:SF1">
    <property type="entry name" value="INNER MEMBRANE PROTEIN YPHA-RELATED"/>
    <property type="match status" value="1"/>
</dbReference>
<evidence type="ECO:0000256" key="3">
    <source>
        <dbReference type="ARBA" id="ARBA00022475"/>
    </source>
</evidence>
<gene>
    <name evidence="8" type="ORF">G3M78_08340</name>
</gene>
<feature type="transmembrane region" description="Helical" evidence="7">
    <location>
        <begin position="55"/>
        <end position="77"/>
    </location>
</feature>
<dbReference type="PANTHER" id="PTHR33452">
    <property type="entry name" value="OXIDOREDUCTASE CATD-RELATED"/>
    <property type="match status" value="1"/>
</dbReference>
<sequence>MNFLNKLLESDDLIPPLILRVALGIVILPHGAQKLLGWFGGHGFEDTLGFFTQNMGVPMVIAFLVIMGEFFGAIGLIIGFMTRFCAASISMIMLGAMFMAHWNNGFFMNWSGKQAGEGFEYHILAIGMAAALVVSGGGKLSFDKWILETFFKRTNA</sequence>
<feature type="transmembrane region" description="Helical" evidence="7">
    <location>
        <begin position="12"/>
        <end position="32"/>
    </location>
</feature>
<comment type="subcellular location">
    <subcellularLocation>
        <location evidence="1">Cell membrane</location>
        <topology evidence="1">Multi-pass membrane protein</topology>
    </subcellularLocation>
</comment>
<feature type="transmembrane region" description="Helical" evidence="7">
    <location>
        <begin position="84"/>
        <end position="102"/>
    </location>
</feature>
<evidence type="ECO:0000256" key="6">
    <source>
        <dbReference type="ARBA" id="ARBA00023136"/>
    </source>
</evidence>
<comment type="similarity">
    <text evidence="2">Belongs to the DoxX family.</text>
</comment>
<evidence type="ECO:0000256" key="4">
    <source>
        <dbReference type="ARBA" id="ARBA00022692"/>
    </source>
</evidence>
<evidence type="ECO:0000313" key="9">
    <source>
        <dbReference type="Proteomes" id="UP000594464"/>
    </source>
</evidence>
<feature type="transmembrane region" description="Helical" evidence="7">
    <location>
        <begin position="122"/>
        <end position="142"/>
    </location>
</feature>
<proteinExistence type="inferred from homology"/>
<reference evidence="9" key="1">
    <citation type="submission" date="2020-02" db="EMBL/GenBank/DDBJ databases">
        <title>Genomic and physiological characterization of two novel Nitrospinaceae genera.</title>
        <authorList>
            <person name="Mueller A.J."/>
            <person name="Jung M.-Y."/>
            <person name="Strachan C.R."/>
            <person name="Herbold C.W."/>
            <person name="Kirkegaard R.H."/>
            <person name="Daims H."/>
        </authorList>
    </citation>
    <scope>NUCLEOTIDE SEQUENCE [LARGE SCALE GENOMIC DNA]</scope>
</reference>
<keyword evidence="4 7" id="KW-0812">Transmembrane</keyword>
<evidence type="ECO:0000256" key="1">
    <source>
        <dbReference type="ARBA" id="ARBA00004651"/>
    </source>
</evidence>
<evidence type="ECO:0000256" key="7">
    <source>
        <dbReference type="SAM" id="Phobius"/>
    </source>
</evidence>
<organism evidence="8 9">
    <name type="scientific">Candidatus Nitrohelix vancouverensis</name>
    <dbReference type="NCBI Taxonomy" id="2705534"/>
    <lineage>
        <taxon>Bacteria</taxon>
        <taxon>Pseudomonadati</taxon>
        <taxon>Nitrospinota/Tectimicrobiota group</taxon>
        <taxon>Nitrospinota</taxon>
        <taxon>Nitrospinia</taxon>
        <taxon>Nitrospinales</taxon>
        <taxon>Nitrospinaceae</taxon>
        <taxon>Candidatus Nitrohelix</taxon>
    </lineage>
</organism>
<dbReference type="Proteomes" id="UP000594464">
    <property type="component" value="Chromosome"/>
</dbReference>
<keyword evidence="3" id="KW-1003">Cell membrane</keyword>
<dbReference type="KEGG" id="nva:G3M78_08340"/>
<evidence type="ECO:0000256" key="2">
    <source>
        <dbReference type="ARBA" id="ARBA00006679"/>
    </source>
</evidence>
<dbReference type="Pfam" id="PF07681">
    <property type="entry name" value="DoxX"/>
    <property type="match status" value="1"/>
</dbReference>
<name>A0A7T0C2P9_9BACT</name>
<keyword evidence="5 7" id="KW-1133">Transmembrane helix</keyword>
<dbReference type="GO" id="GO:0005886">
    <property type="term" value="C:plasma membrane"/>
    <property type="evidence" value="ECO:0007669"/>
    <property type="project" value="UniProtKB-SubCell"/>
</dbReference>
<dbReference type="AlphaFoldDB" id="A0A7T0C2P9"/>
<dbReference type="InterPro" id="IPR032808">
    <property type="entry name" value="DoxX"/>
</dbReference>